<dbReference type="InterPro" id="IPR011006">
    <property type="entry name" value="CheY-like_superfamily"/>
</dbReference>
<keyword evidence="9" id="KW-0010">Activator</keyword>
<dbReference type="SUPFAM" id="SSF46689">
    <property type="entry name" value="Homeodomain-like"/>
    <property type="match status" value="1"/>
</dbReference>
<feature type="domain" description="Response regulatory" evidence="14">
    <location>
        <begin position="5"/>
        <end position="119"/>
    </location>
</feature>
<dbReference type="InterPro" id="IPR009057">
    <property type="entry name" value="Homeodomain-like_sf"/>
</dbReference>
<dbReference type="InterPro" id="IPR058031">
    <property type="entry name" value="AAA_lid_NorR"/>
</dbReference>
<sequence length="475" mass="53652">MPPKDILIVDDEQLVLDSLKEMLTLEGYKVDTAINAAEALDKVKAGEFQVILSDIQMPGMNGLELLQEIKGLSADAMVVFITGHGHIDGAVEAIKMGAYDYITKPIDDLRLKVTIQRALEQRKLLASYESLKQRCRPWEIQDLLIFRDRKMEKLLELAHTIADTQATVLITGESGTGKSLLARYIHENSSRRHRPFVQISCGTLAETLLETELFGHVRGAFTGAIREKKGKFEEAHGGTIFLDDINSASPNLQVKLLRVLQERVIERVGGNTPIHTDVRFISATNVDLREEVAKNRFREDLYYRINVVTLNLPPLRERQADIAPLAEHFLKHFSLLYQRKIRGITKSALQLLLRYSWPGNVRELENVIEQAVLLTPGDYIGPESLPEVIRETGFPTEMSDRPLTLEEAMAQAEKNVLLETLERLKWNRQMCAKALGISRTTLFNKMRRFQLLEKRPRSSVRTSSQPGSSAGMSNS</sequence>
<dbReference type="GO" id="GO:0043565">
    <property type="term" value="F:sequence-specific DNA binding"/>
    <property type="evidence" value="ECO:0007669"/>
    <property type="project" value="InterPro"/>
</dbReference>
<dbReference type="GO" id="GO:0006355">
    <property type="term" value="P:regulation of DNA-templated transcription"/>
    <property type="evidence" value="ECO:0007669"/>
    <property type="project" value="InterPro"/>
</dbReference>
<dbReference type="InterPro" id="IPR027417">
    <property type="entry name" value="P-loop_NTPase"/>
</dbReference>
<dbReference type="InterPro" id="IPR003593">
    <property type="entry name" value="AAA+_ATPase"/>
</dbReference>
<dbReference type="InterPro" id="IPR025662">
    <property type="entry name" value="Sigma_54_int_dom_ATP-bd_1"/>
</dbReference>
<dbReference type="PRINTS" id="PR01590">
    <property type="entry name" value="HTHFIS"/>
</dbReference>
<dbReference type="SUPFAM" id="SSF52172">
    <property type="entry name" value="CheY-like"/>
    <property type="match status" value="1"/>
</dbReference>
<dbReference type="InterPro" id="IPR002197">
    <property type="entry name" value="HTH_Fis"/>
</dbReference>
<dbReference type="Pfam" id="PF25601">
    <property type="entry name" value="AAA_lid_14"/>
    <property type="match status" value="1"/>
</dbReference>
<evidence type="ECO:0000256" key="2">
    <source>
        <dbReference type="ARBA" id="ARBA00022490"/>
    </source>
</evidence>
<dbReference type="Pfam" id="PF02954">
    <property type="entry name" value="HTH_8"/>
    <property type="match status" value="1"/>
</dbReference>
<evidence type="ECO:0000256" key="5">
    <source>
        <dbReference type="ARBA" id="ARBA00022840"/>
    </source>
</evidence>
<dbReference type="PROSITE" id="PS50045">
    <property type="entry name" value="SIGMA54_INTERACT_4"/>
    <property type="match status" value="1"/>
</dbReference>
<comment type="caution">
    <text evidence="15">The sequence shown here is derived from an EMBL/GenBank/DDBJ whole genome shotgun (WGS) entry which is preliminary data.</text>
</comment>
<dbReference type="InterPro" id="IPR002078">
    <property type="entry name" value="Sigma_54_int"/>
</dbReference>
<evidence type="ECO:0000256" key="12">
    <source>
        <dbReference type="SAM" id="MobiDB-lite"/>
    </source>
</evidence>
<feature type="modified residue" description="4-aspartylphosphate" evidence="11">
    <location>
        <position position="54"/>
    </location>
</feature>
<evidence type="ECO:0000256" key="4">
    <source>
        <dbReference type="ARBA" id="ARBA00022741"/>
    </source>
</evidence>
<evidence type="ECO:0000256" key="3">
    <source>
        <dbReference type="ARBA" id="ARBA00022553"/>
    </source>
</evidence>
<feature type="domain" description="Sigma-54 factor interaction" evidence="13">
    <location>
        <begin position="144"/>
        <end position="373"/>
    </location>
</feature>
<dbReference type="Gene3D" id="1.10.8.60">
    <property type="match status" value="1"/>
</dbReference>
<evidence type="ECO:0000256" key="1">
    <source>
        <dbReference type="ARBA" id="ARBA00004496"/>
    </source>
</evidence>
<name>A0A7C5ANN4_9BACT</name>
<dbReference type="FunFam" id="1.10.8.60:FF:000014">
    <property type="entry name" value="DNA-binding transcriptional regulator NtrC"/>
    <property type="match status" value="1"/>
</dbReference>
<dbReference type="InterPro" id="IPR025944">
    <property type="entry name" value="Sigma_54_int_dom_CS"/>
</dbReference>
<protein>
    <submittedName>
        <fullName evidence="15">Sigma-54-dependent Fis family transcriptional regulator</fullName>
    </submittedName>
</protein>
<dbReference type="PANTHER" id="PTHR32071">
    <property type="entry name" value="TRANSCRIPTIONAL REGULATORY PROTEIN"/>
    <property type="match status" value="1"/>
</dbReference>
<dbReference type="SUPFAM" id="SSF52540">
    <property type="entry name" value="P-loop containing nucleoside triphosphate hydrolases"/>
    <property type="match status" value="1"/>
</dbReference>
<keyword evidence="3 11" id="KW-0597">Phosphoprotein</keyword>
<keyword evidence="5" id="KW-0067">ATP-binding</keyword>
<keyword evidence="7" id="KW-0805">Transcription regulation</keyword>
<dbReference type="Gene3D" id="3.40.50.2300">
    <property type="match status" value="1"/>
</dbReference>
<evidence type="ECO:0000313" key="15">
    <source>
        <dbReference type="EMBL" id="HGZ12592.1"/>
    </source>
</evidence>
<evidence type="ECO:0000256" key="7">
    <source>
        <dbReference type="ARBA" id="ARBA00023015"/>
    </source>
</evidence>
<evidence type="ECO:0000259" key="13">
    <source>
        <dbReference type="PROSITE" id="PS50045"/>
    </source>
</evidence>
<comment type="subcellular location">
    <subcellularLocation>
        <location evidence="1">Cytoplasm</location>
    </subcellularLocation>
</comment>
<dbReference type="EMBL" id="DTKJ01000071">
    <property type="protein sequence ID" value="HGZ12592.1"/>
    <property type="molecule type" value="Genomic_DNA"/>
</dbReference>
<dbReference type="PANTHER" id="PTHR32071:SF57">
    <property type="entry name" value="C4-DICARBOXYLATE TRANSPORT TRANSCRIPTIONAL REGULATORY PROTEIN DCTD"/>
    <property type="match status" value="1"/>
</dbReference>
<dbReference type="Pfam" id="PF00158">
    <property type="entry name" value="Sigma54_activat"/>
    <property type="match status" value="1"/>
</dbReference>
<dbReference type="InterPro" id="IPR001789">
    <property type="entry name" value="Sig_transdc_resp-reg_receiver"/>
</dbReference>
<keyword evidence="8" id="KW-0238">DNA-binding</keyword>
<proteinExistence type="predicted"/>
<dbReference type="PROSITE" id="PS00688">
    <property type="entry name" value="SIGMA54_INTERACT_3"/>
    <property type="match status" value="1"/>
</dbReference>
<reference evidence="15" key="1">
    <citation type="journal article" date="2020" name="mSystems">
        <title>Genome- and Community-Level Interaction Insights into Carbon Utilization and Element Cycling Functions of Hydrothermarchaeota in Hydrothermal Sediment.</title>
        <authorList>
            <person name="Zhou Z."/>
            <person name="Liu Y."/>
            <person name="Xu W."/>
            <person name="Pan J."/>
            <person name="Luo Z.H."/>
            <person name="Li M."/>
        </authorList>
    </citation>
    <scope>NUCLEOTIDE SEQUENCE [LARGE SCALE GENOMIC DNA]</scope>
    <source>
        <strain evidence="15">SpSt-853</strain>
    </source>
</reference>
<accession>A0A7C5ANN4</accession>
<evidence type="ECO:0000256" key="10">
    <source>
        <dbReference type="ARBA" id="ARBA00023163"/>
    </source>
</evidence>
<keyword evidence="10" id="KW-0804">Transcription</keyword>
<evidence type="ECO:0000256" key="9">
    <source>
        <dbReference type="ARBA" id="ARBA00023159"/>
    </source>
</evidence>
<dbReference type="Pfam" id="PF00072">
    <property type="entry name" value="Response_reg"/>
    <property type="match status" value="1"/>
</dbReference>
<evidence type="ECO:0000259" key="14">
    <source>
        <dbReference type="PROSITE" id="PS50110"/>
    </source>
</evidence>
<feature type="region of interest" description="Disordered" evidence="12">
    <location>
        <begin position="454"/>
        <end position="475"/>
    </location>
</feature>
<keyword evidence="2" id="KW-0963">Cytoplasm</keyword>
<dbReference type="GO" id="GO:0005737">
    <property type="term" value="C:cytoplasm"/>
    <property type="evidence" value="ECO:0007669"/>
    <property type="project" value="UniProtKB-SubCell"/>
</dbReference>
<dbReference type="GO" id="GO:0005524">
    <property type="term" value="F:ATP binding"/>
    <property type="evidence" value="ECO:0007669"/>
    <property type="project" value="UniProtKB-KW"/>
</dbReference>
<keyword evidence="4" id="KW-0547">Nucleotide-binding</keyword>
<dbReference type="FunFam" id="3.40.50.2300:FF:000018">
    <property type="entry name" value="DNA-binding transcriptional regulator NtrC"/>
    <property type="match status" value="1"/>
</dbReference>
<dbReference type="Gene3D" id="1.10.10.60">
    <property type="entry name" value="Homeodomain-like"/>
    <property type="match status" value="1"/>
</dbReference>
<evidence type="ECO:0000256" key="11">
    <source>
        <dbReference type="PROSITE-ProRule" id="PRU00169"/>
    </source>
</evidence>
<evidence type="ECO:0000256" key="6">
    <source>
        <dbReference type="ARBA" id="ARBA00023012"/>
    </source>
</evidence>
<dbReference type="PROSITE" id="PS00675">
    <property type="entry name" value="SIGMA54_INTERACT_1"/>
    <property type="match status" value="1"/>
</dbReference>
<dbReference type="GO" id="GO:0000160">
    <property type="term" value="P:phosphorelay signal transduction system"/>
    <property type="evidence" value="ECO:0007669"/>
    <property type="project" value="UniProtKB-KW"/>
</dbReference>
<dbReference type="SMART" id="SM00448">
    <property type="entry name" value="REC"/>
    <property type="match status" value="1"/>
</dbReference>
<dbReference type="PROSITE" id="PS50110">
    <property type="entry name" value="RESPONSE_REGULATORY"/>
    <property type="match status" value="1"/>
</dbReference>
<keyword evidence="6" id="KW-0902">Two-component regulatory system</keyword>
<dbReference type="SMART" id="SM00382">
    <property type="entry name" value="AAA"/>
    <property type="match status" value="1"/>
</dbReference>
<feature type="compositionally biased region" description="Polar residues" evidence="12">
    <location>
        <begin position="459"/>
        <end position="475"/>
    </location>
</feature>
<evidence type="ECO:0000256" key="8">
    <source>
        <dbReference type="ARBA" id="ARBA00023125"/>
    </source>
</evidence>
<dbReference type="CDD" id="cd00009">
    <property type="entry name" value="AAA"/>
    <property type="match status" value="1"/>
</dbReference>
<dbReference type="FunFam" id="3.40.50.300:FF:000006">
    <property type="entry name" value="DNA-binding transcriptional regulator NtrC"/>
    <property type="match status" value="1"/>
</dbReference>
<organism evidence="15">
    <name type="scientific">Desulfobacca acetoxidans</name>
    <dbReference type="NCBI Taxonomy" id="60893"/>
    <lineage>
        <taxon>Bacteria</taxon>
        <taxon>Pseudomonadati</taxon>
        <taxon>Thermodesulfobacteriota</taxon>
        <taxon>Desulfobaccia</taxon>
        <taxon>Desulfobaccales</taxon>
        <taxon>Desulfobaccaceae</taxon>
        <taxon>Desulfobacca</taxon>
    </lineage>
</organism>
<gene>
    <name evidence="15" type="ORF">ENW48_10335</name>
</gene>
<dbReference type="Gene3D" id="3.40.50.300">
    <property type="entry name" value="P-loop containing nucleotide triphosphate hydrolases"/>
    <property type="match status" value="1"/>
</dbReference>
<dbReference type="AlphaFoldDB" id="A0A7C5ANN4"/>